<name>A0A210QH39_MIZYE</name>
<evidence type="ECO:0000256" key="1">
    <source>
        <dbReference type="ARBA" id="ARBA00008390"/>
    </source>
</evidence>
<reference evidence="2 3" key="1">
    <citation type="journal article" date="2017" name="Nat. Ecol. Evol.">
        <title>Scallop genome provides insights into evolution of bilaterian karyotype and development.</title>
        <authorList>
            <person name="Wang S."/>
            <person name="Zhang J."/>
            <person name="Jiao W."/>
            <person name="Li J."/>
            <person name="Xun X."/>
            <person name="Sun Y."/>
            <person name="Guo X."/>
            <person name="Huan P."/>
            <person name="Dong B."/>
            <person name="Zhang L."/>
            <person name="Hu X."/>
            <person name="Sun X."/>
            <person name="Wang J."/>
            <person name="Zhao C."/>
            <person name="Wang Y."/>
            <person name="Wang D."/>
            <person name="Huang X."/>
            <person name="Wang R."/>
            <person name="Lv J."/>
            <person name="Li Y."/>
            <person name="Zhang Z."/>
            <person name="Liu B."/>
            <person name="Lu W."/>
            <person name="Hui Y."/>
            <person name="Liang J."/>
            <person name="Zhou Z."/>
            <person name="Hou R."/>
            <person name="Li X."/>
            <person name="Liu Y."/>
            <person name="Li H."/>
            <person name="Ning X."/>
            <person name="Lin Y."/>
            <person name="Zhao L."/>
            <person name="Xing Q."/>
            <person name="Dou J."/>
            <person name="Li Y."/>
            <person name="Mao J."/>
            <person name="Guo H."/>
            <person name="Dou H."/>
            <person name="Li T."/>
            <person name="Mu C."/>
            <person name="Jiang W."/>
            <person name="Fu Q."/>
            <person name="Fu X."/>
            <person name="Miao Y."/>
            <person name="Liu J."/>
            <person name="Yu Q."/>
            <person name="Li R."/>
            <person name="Liao H."/>
            <person name="Li X."/>
            <person name="Kong Y."/>
            <person name="Jiang Z."/>
            <person name="Chourrout D."/>
            <person name="Li R."/>
            <person name="Bao Z."/>
        </authorList>
    </citation>
    <scope>NUCLEOTIDE SEQUENCE [LARGE SCALE GENOMIC DNA]</scope>
    <source>
        <strain evidence="2 3">PY_sf001</strain>
    </source>
</reference>
<dbReference type="OrthoDB" id="412780at2759"/>
<dbReference type="InterPro" id="IPR012674">
    <property type="entry name" value="Calycin"/>
</dbReference>
<dbReference type="InterPro" id="IPR031259">
    <property type="entry name" value="ILBP"/>
</dbReference>
<dbReference type="SUPFAM" id="SSF50814">
    <property type="entry name" value="Lipocalins"/>
    <property type="match status" value="1"/>
</dbReference>
<comment type="caution">
    <text evidence="2">The sequence shown here is derived from an EMBL/GenBank/DDBJ whole genome shotgun (WGS) entry which is preliminary data.</text>
</comment>
<dbReference type="Gene3D" id="2.40.128.20">
    <property type="match status" value="1"/>
</dbReference>
<evidence type="ECO:0000313" key="3">
    <source>
        <dbReference type="Proteomes" id="UP000242188"/>
    </source>
</evidence>
<proteinExistence type="inferred from homology"/>
<keyword evidence="3" id="KW-1185">Reference proteome</keyword>
<dbReference type="InterPro" id="IPR000463">
    <property type="entry name" value="Fatty_acid-bd"/>
</dbReference>
<organism evidence="2 3">
    <name type="scientific">Mizuhopecten yessoensis</name>
    <name type="common">Japanese scallop</name>
    <name type="synonym">Patinopecten yessoensis</name>
    <dbReference type="NCBI Taxonomy" id="6573"/>
    <lineage>
        <taxon>Eukaryota</taxon>
        <taxon>Metazoa</taxon>
        <taxon>Spiralia</taxon>
        <taxon>Lophotrochozoa</taxon>
        <taxon>Mollusca</taxon>
        <taxon>Bivalvia</taxon>
        <taxon>Autobranchia</taxon>
        <taxon>Pteriomorphia</taxon>
        <taxon>Pectinida</taxon>
        <taxon>Pectinoidea</taxon>
        <taxon>Pectinidae</taxon>
        <taxon>Mizuhopecten</taxon>
    </lineage>
</organism>
<dbReference type="PANTHER" id="PTHR11955">
    <property type="entry name" value="FATTY ACID BINDING PROTEIN"/>
    <property type="match status" value="1"/>
</dbReference>
<protein>
    <submittedName>
        <fullName evidence="2">Fatty acid-binding protein-like 6</fullName>
    </submittedName>
</protein>
<sequence length="155" mass="17112">MASGSDVPADLEAIRNRFAGEWKLMNSEGLDEYLKFIGLNFLFRKVAGNASCTVIISVEENKVRLITKGPKTQDHAFNLNTEVDDSDPVGNEMTAVVTFEDGKLVTNSKPRNKSNAKVTKVTREVIAGVKGKPDEMIMTVEAGTLVMKRFFVKQN</sequence>
<dbReference type="GO" id="GO:0008289">
    <property type="term" value="F:lipid binding"/>
    <property type="evidence" value="ECO:0007669"/>
    <property type="project" value="UniProtKB-KW"/>
</dbReference>
<comment type="similarity">
    <text evidence="1">Belongs to the calycin superfamily. Fatty-acid binding protein (FABP) family.</text>
</comment>
<dbReference type="Proteomes" id="UP000242188">
    <property type="component" value="Unassembled WGS sequence"/>
</dbReference>
<dbReference type="EMBL" id="NEDP02003732">
    <property type="protein sequence ID" value="OWF48078.1"/>
    <property type="molecule type" value="Genomic_DNA"/>
</dbReference>
<dbReference type="CDD" id="cd00742">
    <property type="entry name" value="FABP"/>
    <property type="match status" value="1"/>
</dbReference>
<evidence type="ECO:0000313" key="2">
    <source>
        <dbReference type="EMBL" id="OWF48078.1"/>
    </source>
</evidence>
<accession>A0A210QH39</accession>
<gene>
    <name evidence="2" type="ORF">KP79_PYT16303</name>
</gene>
<dbReference type="AlphaFoldDB" id="A0A210QH39"/>
<dbReference type="PRINTS" id="PR00178">
    <property type="entry name" value="FATTYACIDBP"/>
</dbReference>